<organism evidence="2 3">
    <name type="scientific">Roridomyces roridus</name>
    <dbReference type="NCBI Taxonomy" id="1738132"/>
    <lineage>
        <taxon>Eukaryota</taxon>
        <taxon>Fungi</taxon>
        <taxon>Dikarya</taxon>
        <taxon>Basidiomycota</taxon>
        <taxon>Agaricomycotina</taxon>
        <taxon>Agaricomycetes</taxon>
        <taxon>Agaricomycetidae</taxon>
        <taxon>Agaricales</taxon>
        <taxon>Marasmiineae</taxon>
        <taxon>Mycenaceae</taxon>
        <taxon>Roridomyces</taxon>
    </lineage>
</organism>
<accession>A0AAD7C513</accession>
<protein>
    <submittedName>
        <fullName evidence="2">Uncharacterized protein</fullName>
    </submittedName>
</protein>
<feature type="region of interest" description="Disordered" evidence="1">
    <location>
        <begin position="397"/>
        <end position="422"/>
    </location>
</feature>
<dbReference type="Proteomes" id="UP001221142">
    <property type="component" value="Unassembled WGS sequence"/>
</dbReference>
<comment type="caution">
    <text evidence="2">The sequence shown here is derived from an EMBL/GenBank/DDBJ whole genome shotgun (WGS) entry which is preliminary data.</text>
</comment>
<name>A0AAD7C513_9AGAR</name>
<proteinExistence type="predicted"/>
<dbReference type="AlphaFoldDB" id="A0AAD7C513"/>
<evidence type="ECO:0000313" key="2">
    <source>
        <dbReference type="EMBL" id="KAJ7639065.1"/>
    </source>
</evidence>
<feature type="compositionally biased region" description="Basic and acidic residues" evidence="1">
    <location>
        <begin position="537"/>
        <end position="546"/>
    </location>
</feature>
<feature type="region of interest" description="Disordered" evidence="1">
    <location>
        <begin position="537"/>
        <end position="571"/>
    </location>
</feature>
<feature type="compositionally biased region" description="Basic and acidic residues" evidence="1">
    <location>
        <begin position="556"/>
        <end position="567"/>
    </location>
</feature>
<keyword evidence="3" id="KW-1185">Reference proteome</keyword>
<feature type="region of interest" description="Disordered" evidence="1">
    <location>
        <begin position="586"/>
        <end position="629"/>
    </location>
</feature>
<evidence type="ECO:0000256" key="1">
    <source>
        <dbReference type="SAM" id="MobiDB-lite"/>
    </source>
</evidence>
<feature type="compositionally biased region" description="Polar residues" evidence="1">
    <location>
        <begin position="56"/>
        <end position="73"/>
    </location>
</feature>
<evidence type="ECO:0000313" key="3">
    <source>
        <dbReference type="Proteomes" id="UP001221142"/>
    </source>
</evidence>
<sequence length="629" mass="69938">MAFKEDCPIVMLDPPPPMFSAALSNVLAFGRSLFVGSLPTMPTFPVRRDDVDQDALSPTSSTRQPLRTRTTSLKGLPTCRPQTCIVTVVSSSPTLSATASIQRPHRLSVPIFVATHSTIEEDNKATSLPTSGITIPRPRDASERAHDAQQRHSIEAEPQEAECSELYDAHLENQILQKWEHDGATTESSEVGCEVQESLSTSFVDTVVIQPLAATTPHFVQASAEETWNDVPDCYSLPPALSSREVYASQFQIPVAVFSPSVFISSVQLLSPAAQRDALQTVAYVACQEAVGLRNYYDHPDILAKLDMAYVWTHESDPLLEFLRNCHSMVAVYHSEHPFFGVPHIVISSPLSEEPWEPILPEQDENSLHVPRWTYLQEPEEGDEQDIDDDGYAAESELAWSESETEPEEARTPSPPSWPVALPSTVDRVQDLFEDDDDCSSDVPSVTEARFRHAWLLDEDDEDYATPRPYTRRAHISRPHSHLSFRKTLSDITETSPEDTYRPLPPDYKSSWTCSPQLPATPVSDSESFYTDARERVDGTETDQSHYVDAPETDMDNYKSSDDDAHRTRANAVPRPSCDIFLNAGSDSDVSPIVATPHCKLPSTPARKFDWSDSLDSDDLGSPYFDDGP</sequence>
<reference evidence="2" key="1">
    <citation type="submission" date="2023-03" db="EMBL/GenBank/DDBJ databases">
        <title>Massive genome expansion in bonnet fungi (Mycena s.s.) driven by repeated elements and novel gene families across ecological guilds.</title>
        <authorList>
            <consortium name="Lawrence Berkeley National Laboratory"/>
            <person name="Harder C.B."/>
            <person name="Miyauchi S."/>
            <person name="Viragh M."/>
            <person name="Kuo A."/>
            <person name="Thoen E."/>
            <person name="Andreopoulos B."/>
            <person name="Lu D."/>
            <person name="Skrede I."/>
            <person name="Drula E."/>
            <person name="Henrissat B."/>
            <person name="Morin E."/>
            <person name="Kohler A."/>
            <person name="Barry K."/>
            <person name="LaButti K."/>
            <person name="Morin E."/>
            <person name="Salamov A."/>
            <person name="Lipzen A."/>
            <person name="Mereny Z."/>
            <person name="Hegedus B."/>
            <person name="Baldrian P."/>
            <person name="Stursova M."/>
            <person name="Weitz H."/>
            <person name="Taylor A."/>
            <person name="Grigoriev I.V."/>
            <person name="Nagy L.G."/>
            <person name="Martin F."/>
            <person name="Kauserud H."/>
        </authorList>
    </citation>
    <scope>NUCLEOTIDE SEQUENCE</scope>
    <source>
        <strain evidence="2">9284</strain>
    </source>
</reference>
<dbReference type="EMBL" id="JARKIF010000005">
    <property type="protein sequence ID" value="KAJ7639065.1"/>
    <property type="molecule type" value="Genomic_DNA"/>
</dbReference>
<gene>
    <name evidence="2" type="ORF">FB45DRAFT_419427</name>
</gene>
<feature type="region of interest" description="Disordered" evidence="1">
    <location>
        <begin position="49"/>
        <end position="74"/>
    </location>
</feature>